<keyword evidence="2" id="KW-0964">Secreted</keyword>
<accession>A0A3M6TTB0</accession>
<dbReference type="GO" id="GO:0006644">
    <property type="term" value="P:phospholipid metabolic process"/>
    <property type="evidence" value="ECO:0007669"/>
    <property type="project" value="InterPro"/>
</dbReference>
<dbReference type="SUPFAM" id="SSF48619">
    <property type="entry name" value="Phospholipase A2, PLA2"/>
    <property type="match status" value="2"/>
</dbReference>
<evidence type="ECO:0000256" key="4">
    <source>
        <dbReference type="ARBA" id="ARBA00029903"/>
    </source>
</evidence>
<keyword evidence="3 7" id="KW-1015">Disulfide bond</keyword>
<feature type="disulfide bond" evidence="7">
    <location>
        <begin position="68"/>
        <end position="84"/>
    </location>
</feature>
<dbReference type="Pfam" id="PF00068">
    <property type="entry name" value="Phospholip_A2_1"/>
    <property type="match status" value="2"/>
</dbReference>
<dbReference type="AlphaFoldDB" id="A0A3M6TTB0"/>
<evidence type="ECO:0000256" key="6">
    <source>
        <dbReference type="PIRSR" id="PIRSR601211-2"/>
    </source>
</evidence>
<proteinExistence type="inferred from homology"/>
<dbReference type="InterPro" id="IPR033113">
    <property type="entry name" value="PLA2_histidine"/>
</dbReference>
<feature type="domain" description="Phospholipase A2-like central" evidence="10">
    <location>
        <begin position="42"/>
        <end position="167"/>
    </location>
</feature>
<feature type="disulfide bond" evidence="7">
    <location>
        <begin position="90"/>
        <end position="141"/>
    </location>
</feature>
<feature type="active site" evidence="5">
    <location>
        <position position="142"/>
    </location>
</feature>
<dbReference type="PANTHER" id="PTHR11716:SF100">
    <property type="entry name" value="PHOSPHOLIPASE A2"/>
    <property type="match status" value="1"/>
</dbReference>
<dbReference type="OrthoDB" id="5976108at2759"/>
<dbReference type="SMART" id="SM00085">
    <property type="entry name" value="PA2c"/>
    <property type="match status" value="2"/>
</dbReference>
<evidence type="ECO:0000256" key="7">
    <source>
        <dbReference type="PIRSR" id="PIRSR601211-3"/>
    </source>
</evidence>
<comment type="subcellular location">
    <subcellularLocation>
        <location evidence="1">Secreted</location>
    </subcellularLocation>
</comment>
<feature type="active site" evidence="5">
    <location>
        <position position="87"/>
    </location>
</feature>
<feature type="signal peptide" evidence="9">
    <location>
        <begin position="1"/>
        <end position="21"/>
    </location>
</feature>
<protein>
    <recommendedName>
        <fullName evidence="4">Phosphatidylcholine 2-acylhydrolase</fullName>
    </recommendedName>
</protein>
<dbReference type="PROSITE" id="PS00118">
    <property type="entry name" value="PA2_HIS"/>
    <property type="match status" value="2"/>
</dbReference>
<dbReference type="GO" id="GO:0050482">
    <property type="term" value="P:arachidonate secretion"/>
    <property type="evidence" value="ECO:0007669"/>
    <property type="project" value="InterPro"/>
</dbReference>
<keyword evidence="6" id="KW-0106">Calcium</keyword>
<dbReference type="InterPro" id="IPR016090">
    <property type="entry name" value="PLA2-like_dom"/>
</dbReference>
<evidence type="ECO:0000256" key="9">
    <source>
        <dbReference type="SAM" id="SignalP"/>
    </source>
</evidence>
<feature type="binding site" evidence="6">
    <location>
        <position position="71"/>
    </location>
    <ligand>
        <name>Ca(2+)</name>
        <dbReference type="ChEBI" id="CHEBI:29108"/>
    </ligand>
</feature>
<keyword evidence="6" id="KW-0479">Metal-binding</keyword>
<dbReference type="GO" id="GO:0005543">
    <property type="term" value="F:phospholipid binding"/>
    <property type="evidence" value="ECO:0007669"/>
    <property type="project" value="TreeGrafter"/>
</dbReference>
<keyword evidence="9" id="KW-0732">Signal</keyword>
<feature type="non-terminal residue" evidence="11">
    <location>
        <position position="316"/>
    </location>
</feature>
<evidence type="ECO:0000256" key="1">
    <source>
        <dbReference type="ARBA" id="ARBA00004613"/>
    </source>
</evidence>
<dbReference type="STRING" id="46731.A0A3M6TTB0"/>
<dbReference type="Proteomes" id="UP000275408">
    <property type="component" value="Unassembled WGS sequence"/>
</dbReference>
<dbReference type="GO" id="GO:0016042">
    <property type="term" value="P:lipid catabolic process"/>
    <property type="evidence" value="ECO:0007669"/>
    <property type="project" value="InterPro"/>
</dbReference>
<name>A0A3M6TTB0_POCDA</name>
<keyword evidence="12" id="KW-1185">Reference proteome</keyword>
<feature type="domain" description="Phospholipase A2-like central" evidence="10">
    <location>
        <begin position="192"/>
        <end position="316"/>
    </location>
</feature>
<feature type="binding site" evidence="6">
    <location>
        <position position="69"/>
    </location>
    <ligand>
        <name>Ca(2+)</name>
        <dbReference type="ChEBI" id="CHEBI:29108"/>
    </ligand>
</feature>
<dbReference type="PANTHER" id="PTHR11716">
    <property type="entry name" value="PHOSPHOLIPASE A2 FAMILY MEMBER"/>
    <property type="match status" value="1"/>
</dbReference>
<dbReference type="GO" id="GO:0005576">
    <property type="term" value="C:extracellular region"/>
    <property type="evidence" value="ECO:0007669"/>
    <property type="project" value="UniProtKB-SubCell"/>
</dbReference>
<feature type="disulfide bond" evidence="7">
    <location>
        <begin position="100"/>
        <end position="134"/>
    </location>
</feature>
<dbReference type="Gene3D" id="1.20.90.10">
    <property type="entry name" value="Phospholipase A2 domain"/>
    <property type="match status" value="2"/>
</dbReference>
<comment type="cofactor">
    <cofactor evidence="6">
        <name>Ca(2+)</name>
        <dbReference type="ChEBI" id="CHEBI:29108"/>
    </cofactor>
    <text evidence="6">Binds 1 Ca(2+) ion per subunit.</text>
</comment>
<dbReference type="InterPro" id="IPR001211">
    <property type="entry name" value="PLA2"/>
</dbReference>
<comment type="similarity">
    <text evidence="8">Belongs to the phospholipase A2 family.</text>
</comment>
<gene>
    <name evidence="11" type="ORF">pdam_00002775</name>
</gene>
<evidence type="ECO:0000259" key="10">
    <source>
        <dbReference type="SMART" id="SM00085"/>
    </source>
</evidence>
<evidence type="ECO:0000313" key="12">
    <source>
        <dbReference type="Proteomes" id="UP000275408"/>
    </source>
</evidence>
<evidence type="ECO:0000313" key="11">
    <source>
        <dbReference type="EMBL" id="RMX44667.1"/>
    </source>
</evidence>
<evidence type="ECO:0000256" key="5">
    <source>
        <dbReference type="PIRSR" id="PIRSR601211-1"/>
    </source>
</evidence>
<dbReference type="InterPro" id="IPR036444">
    <property type="entry name" value="PLipase_A2_dom_sf"/>
</dbReference>
<dbReference type="FunFam" id="1.20.90.10:FF:000007">
    <property type="entry name" value="Acidic phospholipase A2"/>
    <property type="match status" value="1"/>
</dbReference>
<dbReference type="GO" id="GO:0005509">
    <property type="term" value="F:calcium ion binding"/>
    <property type="evidence" value="ECO:0007669"/>
    <property type="project" value="InterPro"/>
</dbReference>
<dbReference type="CDD" id="cd00125">
    <property type="entry name" value="PLA2c"/>
    <property type="match status" value="2"/>
</dbReference>
<dbReference type="PRINTS" id="PR00389">
    <property type="entry name" value="PHPHLIPASEA2"/>
</dbReference>
<dbReference type="EMBL" id="RCHS01002970">
    <property type="protein sequence ID" value="RMX44667.1"/>
    <property type="molecule type" value="Genomic_DNA"/>
</dbReference>
<feature type="disulfide bond" evidence="7">
    <location>
        <begin position="83"/>
        <end position="148"/>
    </location>
</feature>
<feature type="binding site" evidence="6">
    <location>
        <position position="88"/>
    </location>
    <ligand>
        <name>Ca(2+)</name>
        <dbReference type="ChEBI" id="CHEBI:29108"/>
    </ligand>
</feature>
<evidence type="ECO:0000256" key="2">
    <source>
        <dbReference type="ARBA" id="ARBA00022525"/>
    </source>
</evidence>
<reference evidence="11 12" key="1">
    <citation type="journal article" date="2018" name="Sci. Rep.">
        <title>Comparative analysis of the Pocillopora damicornis genome highlights role of immune system in coral evolution.</title>
        <authorList>
            <person name="Cunning R."/>
            <person name="Bay R.A."/>
            <person name="Gillette P."/>
            <person name="Baker A.C."/>
            <person name="Traylor-Knowles N."/>
        </authorList>
    </citation>
    <scope>NUCLEOTIDE SEQUENCE [LARGE SCALE GENOMIC DNA]</scope>
    <source>
        <strain evidence="11">RSMAS</strain>
        <tissue evidence="11">Whole animal</tissue>
    </source>
</reference>
<feature type="chain" id="PRO_5017846080" description="Phosphatidylcholine 2-acylhydrolase" evidence="9">
    <location>
        <begin position="22"/>
        <end position="316"/>
    </location>
</feature>
<evidence type="ECO:0000256" key="8">
    <source>
        <dbReference type="RuleBase" id="RU003654"/>
    </source>
</evidence>
<evidence type="ECO:0000256" key="3">
    <source>
        <dbReference type="ARBA" id="ARBA00023157"/>
    </source>
</evidence>
<organism evidence="11 12">
    <name type="scientific">Pocillopora damicornis</name>
    <name type="common">Cauliflower coral</name>
    <name type="synonym">Millepora damicornis</name>
    <dbReference type="NCBI Taxonomy" id="46731"/>
    <lineage>
        <taxon>Eukaryota</taxon>
        <taxon>Metazoa</taxon>
        <taxon>Cnidaria</taxon>
        <taxon>Anthozoa</taxon>
        <taxon>Hexacorallia</taxon>
        <taxon>Scleractinia</taxon>
        <taxon>Astrocoeniina</taxon>
        <taxon>Pocilloporidae</taxon>
        <taxon>Pocillopora</taxon>
    </lineage>
</organism>
<comment type="caution">
    <text evidence="11">The sequence shown here is derived from an EMBL/GenBank/DDBJ whole genome shotgun (WGS) entry which is preliminary data.</text>
</comment>
<dbReference type="GO" id="GO:0047498">
    <property type="term" value="F:calcium-dependent phospholipase A2 activity"/>
    <property type="evidence" value="ECO:0007669"/>
    <property type="project" value="TreeGrafter"/>
</dbReference>
<sequence>MKSLAAPAIFLIVSSVVCVLSLPSLFKERIDKPSLERKQTRNLYQFGLMIWCATSRSPWDYYDYGCWCGYGGSGTPVDDTDRCCQIHDSCYDALVNNTICSTWWKPYFLNYLFTPCHKCDPESSYPSDEVDVTCKRALCECDSQATKCFANSTFNAANIDYDTSKTKPFRETKPGFLINTSRLLSFKFTARNLYQFGNMVNCMTNRSRFDYADYGCWCGAGGSGKPVDHVDKCCQIHDKCYDVAMVEKCYFYFHVYSVIYRYQGCRQCDPISSYPSWEDKVDVECKKAVCDCDSDAALCFSQSVYNSSLYNYDTSK</sequence>